<dbReference type="Pfam" id="PF19452">
    <property type="entry name" value="DUF5990"/>
    <property type="match status" value="1"/>
</dbReference>
<protein>
    <submittedName>
        <fullName evidence="1">Uncharacterized protein</fullName>
    </submittedName>
</protein>
<dbReference type="InterPro" id="IPR046032">
    <property type="entry name" value="DUF5990"/>
</dbReference>
<sequence>MSASGEDTVALRLIVERPPAGATWRLQRGRDALVAPVHATPEAIAFALSLRVADGPDGAPTLRGPEAQGAPASRFVYLNSGTYAGQADTPWSRRAKVPLTGIPPALLARARATPGAVLEARIAGTARDGGPACATVQLLGEGWRLVTDEGA</sequence>
<proteinExistence type="predicted"/>
<comment type="caution">
    <text evidence="1">The sequence shown here is derived from an EMBL/GenBank/DDBJ whole genome shotgun (WGS) entry which is preliminary data.</text>
</comment>
<gene>
    <name evidence="1" type="ORF">rosag_12030</name>
</gene>
<name>A0AA37QE94_9BACT</name>
<accession>A0AA37QE94</accession>
<organism evidence="1 2">
    <name type="scientific">Roseisolibacter agri</name>
    <dbReference type="NCBI Taxonomy" id="2014610"/>
    <lineage>
        <taxon>Bacteria</taxon>
        <taxon>Pseudomonadati</taxon>
        <taxon>Gemmatimonadota</taxon>
        <taxon>Gemmatimonadia</taxon>
        <taxon>Gemmatimonadales</taxon>
        <taxon>Gemmatimonadaceae</taxon>
        <taxon>Roseisolibacter</taxon>
    </lineage>
</organism>
<dbReference type="EMBL" id="BRXS01000002">
    <property type="protein sequence ID" value="GLC24690.1"/>
    <property type="molecule type" value="Genomic_DNA"/>
</dbReference>
<dbReference type="Proteomes" id="UP001161325">
    <property type="component" value="Unassembled WGS sequence"/>
</dbReference>
<reference evidence="1" key="1">
    <citation type="submission" date="2022-08" db="EMBL/GenBank/DDBJ databases">
        <title>Draft genome sequencing of Roseisolibacter agri AW1220.</title>
        <authorList>
            <person name="Tobiishi Y."/>
            <person name="Tonouchi A."/>
        </authorList>
    </citation>
    <scope>NUCLEOTIDE SEQUENCE</scope>
    <source>
        <strain evidence="1">AW1220</strain>
    </source>
</reference>
<evidence type="ECO:0000313" key="1">
    <source>
        <dbReference type="EMBL" id="GLC24690.1"/>
    </source>
</evidence>
<keyword evidence="2" id="KW-1185">Reference proteome</keyword>
<evidence type="ECO:0000313" key="2">
    <source>
        <dbReference type="Proteomes" id="UP001161325"/>
    </source>
</evidence>
<dbReference type="RefSeq" id="WP_284349138.1">
    <property type="nucleotide sequence ID" value="NZ_BRXS01000002.1"/>
</dbReference>
<dbReference type="AlphaFoldDB" id="A0AA37QE94"/>